<proteinExistence type="predicted"/>
<gene>
    <name evidence="1" type="ORF">SPELUC_LOCUS8306</name>
</gene>
<protein>
    <submittedName>
        <fullName evidence="1">15834_t:CDS:1</fullName>
    </submittedName>
</protein>
<evidence type="ECO:0000313" key="2">
    <source>
        <dbReference type="Proteomes" id="UP000789366"/>
    </source>
</evidence>
<dbReference type="Proteomes" id="UP000789366">
    <property type="component" value="Unassembled WGS sequence"/>
</dbReference>
<keyword evidence="2" id="KW-1185">Reference proteome</keyword>
<dbReference type="EMBL" id="CAJVPW010012240">
    <property type="protein sequence ID" value="CAG8633542.1"/>
    <property type="molecule type" value="Genomic_DNA"/>
</dbReference>
<accession>A0ACA9N5K4</accession>
<reference evidence="1" key="1">
    <citation type="submission" date="2021-06" db="EMBL/GenBank/DDBJ databases">
        <authorList>
            <person name="Kallberg Y."/>
            <person name="Tangrot J."/>
            <person name="Rosling A."/>
        </authorList>
    </citation>
    <scope>NUCLEOTIDE SEQUENCE</scope>
    <source>
        <strain evidence="1">28 12/20/2015</strain>
    </source>
</reference>
<sequence>MALVLIAQIDARKQKKCKSHPKLSPTTTTHIPSCRMSCPPCATHSPIHCDIACQKICD</sequence>
<organism evidence="1 2">
    <name type="scientific">Cetraspora pellucida</name>
    <dbReference type="NCBI Taxonomy" id="1433469"/>
    <lineage>
        <taxon>Eukaryota</taxon>
        <taxon>Fungi</taxon>
        <taxon>Fungi incertae sedis</taxon>
        <taxon>Mucoromycota</taxon>
        <taxon>Glomeromycotina</taxon>
        <taxon>Glomeromycetes</taxon>
        <taxon>Diversisporales</taxon>
        <taxon>Gigasporaceae</taxon>
        <taxon>Cetraspora</taxon>
    </lineage>
</organism>
<comment type="caution">
    <text evidence="1">The sequence shown here is derived from an EMBL/GenBank/DDBJ whole genome shotgun (WGS) entry which is preliminary data.</text>
</comment>
<name>A0ACA9N5K4_9GLOM</name>
<evidence type="ECO:0000313" key="1">
    <source>
        <dbReference type="EMBL" id="CAG8633542.1"/>
    </source>
</evidence>